<dbReference type="AlphaFoldDB" id="A0A518CS80"/>
<keyword evidence="3" id="KW-1185">Reference proteome</keyword>
<name>A0A518CS80_9PLAN</name>
<gene>
    <name evidence="2" type="ORF">Pla110_38440</name>
</gene>
<sequence length="58" mass="6507">MPVSPAWNDGNFAQNRTFAEDDPIKNGEWGKPLSILDFTESLDLDRTYPETGSLFQSS</sequence>
<protein>
    <submittedName>
        <fullName evidence="2">Uncharacterized protein</fullName>
    </submittedName>
</protein>
<feature type="region of interest" description="Disordered" evidence="1">
    <location>
        <begin position="1"/>
        <end position="24"/>
    </location>
</feature>
<reference evidence="2 3" key="1">
    <citation type="submission" date="2019-02" db="EMBL/GenBank/DDBJ databases">
        <title>Deep-cultivation of Planctomycetes and their phenomic and genomic characterization uncovers novel biology.</title>
        <authorList>
            <person name="Wiegand S."/>
            <person name="Jogler M."/>
            <person name="Boedeker C."/>
            <person name="Pinto D."/>
            <person name="Vollmers J."/>
            <person name="Rivas-Marin E."/>
            <person name="Kohn T."/>
            <person name="Peeters S.H."/>
            <person name="Heuer A."/>
            <person name="Rast P."/>
            <person name="Oberbeckmann S."/>
            <person name="Bunk B."/>
            <person name="Jeske O."/>
            <person name="Meyerdierks A."/>
            <person name="Storesund J.E."/>
            <person name="Kallscheuer N."/>
            <person name="Luecker S."/>
            <person name="Lage O.M."/>
            <person name="Pohl T."/>
            <person name="Merkel B.J."/>
            <person name="Hornburger P."/>
            <person name="Mueller R.-W."/>
            <person name="Bruemmer F."/>
            <person name="Labrenz M."/>
            <person name="Spormann A.M."/>
            <person name="Op den Camp H."/>
            <person name="Overmann J."/>
            <person name="Amann R."/>
            <person name="Jetten M.S.M."/>
            <person name="Mascher T."/>
            <person name="Medema M.H."/>
            <person name="Devos D.P."/>
            <person name="Kaster A.-K."/>
            <person name="Ovreas L."/>
            <person name="Rohde M."/>
            <person name="Galperin M.Y."/>
            <person name="Jogler C."/>
        </authorList>
    </citation>
    <scope>NUCLEOTIDE SEQUENCE [LARGE SCALE GENOMIC DNA]</scope>
    <source>
        <strain evidence="2 3">Pla110</strain>
    </source>
</reference>
<evidence type="ECO:0000313" key="3">
    <source>
        <dbReference type="Proteomes" id="UP000317178"/>
    </source>
</evidence>
<accession>A0A518CS80</accession>
<dbReference type="KEGG" id="plon:Pla110_38440"/>
<dbReference type="EMBL" id="CP036281">
    <property type="protein sequence ID" value="QDU82089.1"/>
    <property type="molecule type" value="Genomic_DNA"/>
</dbReference>
<dbReference type="Proteomes" id="UP000317178">
    <property type="component" value="Chromosome"/>
</dbReference>
<evidence type="ECO:0000313" key="2">
    <source>
        <dbReference type="EMBL" id="QDU82089.1"/>
    </source>
</evidence>
<evidence type="ECO:0000256" key="1">
    <source>
        <dbReference type="SAM" id="MobiDB-lite"/>
    </source>
</evidence>
<organism evidence="2 3">
    <name type="scientific">Polystyrenella longa</name>
    <dbReference type="NCBI Taxonomy" id="2528007"/>
    <lineage>
        <taxon>Bacteria</taxon>
        <taxon>Pseudomonadati</taxon>
        <taxon>Planctomycetota</taxon>
        <taxon>Planctomycetia</taxon>
        <taxon>Planctomycetales</taxon>
        <taxon>Planctomycetaceae</taxon>
        <taxon>Polystyrenella</taxon>
    </lineage>
</organism>
<proteinExistence type="predicted"/>